<evidence type="ECO:0000313" key="2">
    <source>
        <dbReference type="EMBL" id="GBF79198.1"/>
    </source>
</evidence>
<gene>
    <name evidence="2" type="ORF">AsFPU1_0590</name>
</gene>
<dbReference type="InterPro" id="IPR052930">
    <property type="entry name" value="TA_antitoxin_MntA"/>
</dbReference>
<dbReference type="EMBL" id="BDQK01000001">
    <property type="protein sequence ID" value="GBF79198.1"/>
    <property type="molecule type" value="Genomic_DNA"/>
</dbReference>
<sequence>MKIMSDIIPYLDYWQKRQQEQQLRHQKIAQKARENLVPIIDYLIQNFKIKRIILFGSLVKGNFCESSDIDLAVEGIPSAQYFQVLAKVNFMSDRAIDLKPLESLDTHFLNRVLQTGECLYASDIGQ</sequence>
<protein>
    <submittedName>
        <fullName evidence="2">DNA polymerase III subunit beta</fullName>
    </submittedName>
</protein>
<dbReference type="PANTHER" id="PTHR43852:SF2">
    <property type="entry name" value="PROTEIN ADENYLYLTRANSFERASE MNTA"/>
    <property type="match status" value="1"/>
</dbReference>
<evidence type="ECO:0000313" key="3">
    <source>
        <dbReference type="Proteomes" id="UP000287247"/>
    </source>
</evidence>
<dbReference type="Gene3D" id="3.30.460.10">
    <property type="entry name" value="Beta Polymerase, domain 2"/>
    <property type="match status" value="1"/>
</dbReference>
<dbReference type="SUPFAM" id="SSF81301">
    <property type="entry name" value="Nucleotidyltransferase"/>
    <property type="match status" value="1"/>
</dbReference>
<comment type="caution">
    <text evidence="2">The sequence shown here is derived from an EMBL/GenBank/DDBJ whole genome shotgun (WGS) entry which is preliminary data.</text>
</comment>
<reference evidence="3" key="1">
    <citation type="submission" date="2017-05" db="EMBL/GenBank/DDBJ databases">
        <title>Physiological properties and genetic analysis related to exopolysaccharide production of fresh-water unicellular cyanobacterium Aphanothece sacrum, Suizenji Nori, that has been cultured as a food source in Japan.</title>
        <authorList>
            <person name="Kanesaki Y."/>
            <person name="Yoshikawa S."/>
            <person name="Ohki K."/>
        </authorList>
    </citation>
    <scope>NUCLEOTIDE SEQUENCE [LARGE SCALE GENOMIC DNA]</scope>
    <source>
        <strain evidence="3">FPU1</strain>
    </source>
</reference>
<keyword evidence="3" id="KW-1185">Reference proteome</keyword>
<dbReference type="PIRSF" id="PIRSF020217">
    <property type="entry name" value="UCP020217"/>
    <property type="match status" value="1"/>
</dbReference>
<dbReference type="AlphaFoldDB" id="A0A401ID35"/>
<evidence type="ECO:0000259" key="1">
    <source>
        <dbReference type="Pfam" id="PF18765"/>
    </source>
</evidence>
<proteinExistence type="predicted"/>
<dbReference type="InterPro" id="IPR043519">
    <property type="entry name" value="NT_sf"/>
</dbReference>
<dbReference type="Pfam" id="PF18765">
    <property type="entry name" value="Polbeta"/>
    <property type="match status" value="1"/>
</dbReference>
<dbReference type="InterPro" id="IPR024700">
    <property type="entry name" value="UCP020217"/>
</dbReference>
<dbReference type="PANTHER" id="PTHR43852">
    <property type="entry name" value="NUCLEOTIDYLTRANSFERASE"/>
    <property type="match status" value="1"/>
</dbReference>
<dbReference type="Proteomes" id="UP000287247">
    <property type="component" value="Unassembled WGS sequence"/>
</dbReference>
<organism evidence="2 3">
    <name type="scientific">Aphanothece sacrum FPU1</name>
    <dbReference type="NCBI Taxonomy" id="1920663"/>
    <lineage>
        <taxon>Bacteria</taxon>
        <taxon>Bacillati</taxon>
        <taxon>Cyanobacteriota</taxon>
        <taxon>Cyanophyceae</taxon>
        <taxon>Oscillatoriophycideae</taxon>
        <taxon>Chroococcales</taxon>
        <taxon>Aphanothecaceae</taxon>
        <taxon>Aphanothece</taxon>
    </lineage>
</organism>
<accession>A0A401ID35</accession>
<feature type="domain" description="Polymerase beta nucleotidyltransferase" evidence="1">
    <location>
        <begin position="39"/>
        <end position="123"/>
    </location>
</feature>
<name>A0A401ID35_APHSA</name>
<dbReference type="InterPro" id="IPR041633">
    <property type="entry name" value="Polbeta"/>
</dbReference>
<dbReference type="CDD" id="cd05403">
    <property type="entry name" value="NT_KNTase_like"/>
    <property type="match status" value="1"/>
</dbReference>